<sequence length="313" mass="35000">MAPHKRKAKGEPDGSKKKQAPATSAASRRITRTMTTDGPRQAVFATAELIENILMHAPVRSMFAVQRVSRQFRDIVVTSINLQQRMLLRPPKSILAETWALIERRDDENHTEEYCIVRVPDSAGLPAFTAFNRADPLSLCLPVSALNPCLKTEQYPVRLQPTIIKRMENEGETLLMGISEKALREPGSWRNMYLADQFCKRALVSGGWKLKSKGQPLIEGEIYADVEALSPHGFTLGTLMDAVFLIARPNETYIRDHTVKCFEPLDTLLGRLEVETGTRAVLTNFTIERTGIVLPNEQELASALGARDSEMQN</sequence>
<reference evidence="2" key="1">
    <citation type="submission" date="2023-08" db="EMBL/GenBank/DDBJ databases">
        <title>Black Yeasts Isolated from many extreme environments.</title>
        <authorList>
            <person name="Coleine C."/>
            <person name="Stajich J.E."/>
            <person name="Selbmann L."/>
        </authorList>
    </citation>
    <scope>NUCLEOTIDE SEQUENCE</scope>
    <source>
        <strain evidence="2">CCFEE 5810</strain>
    </source>
</reference>
<dbReference type="InterPro" id="IPR036047">
    <property type="entry name" value="F-box-like_dom_sf"/>
</dbReference>
<dbReference type="AlphaFoldDB" id="A0AAN7W5I3"/>
<dbReference type="Proteomes" id="UP001310594">
    <property type="component" value="Unassembled WGS sequence"/>
</dbReference>
<dbReference type="EMBL" id="JAVRQU010000010">
    <property type="protein sequence ID" value="KAK5697873.1"/>
    <property type="molecule type" value="Genomic_DNA"/>
</dbReference>
<feature type="region of interest" description="Disordered" evidence="1">
    <location>
        <begin position="1"/>
        <end position="38"/>
    </location>
</feature>
<evidence type="ECO:0008006" key="4">
    <source>
        <dbReference type="Google" id="ProtNLM"/>
    </source>
</evidence>
<feature type="compositionally biased region" description="Polar residues" evidence="1">
    <location>
        <begin position="21"/>
        <end position="38"/>
    </location>
</feature>
<organism evidence="2 3">
    <name type="scientific">Elasticomyces elasticus</name>
    <dbReference type="NCBI Taxonomy" id="574655"/>
    <lineage>
        <taxon>Eukaryota</taxon>
        <taxon>Fungi</taxon>
        <taxon>Dikarya</taxon>
        <taxon>Ascomycota</taxon>
        <taxon>Pezizomycotina</taxon>
        <taxon>Dothideomycetes</taxon>
        <taxon>Dothideomycetidae</taxon>
        <taxon>Mycosphaerellales</taxon>
        <taxon>Teratosphaeriaceae</taxon>
        <taxon>Elasticomyces</taxon>
    </lineage>
</organism>
<gene>
    <name evidence="2" type="ORF">LTR97_006832</name>
</gene>
<evidence type="ECO:0000256" key="1">
    <source>
        <dbReference type="SAM" id="MobiDB-lite"/>
    </source>
</evidence>
<dbReference type="SUPFAM" id="SSF81383">
    <property type="entry name" value="F-box domain"/>
    <property type="match status" value="1"/>
</dbReference>
<evidence type="ECO:0000313" key="2">
    <source>
        <dbReference type="EMBL" id="KAK5697873.1"/>
    </source>
</evidence>
<protein>
    <recommendedName>
        <fullName evidence="4">F-box domain-containing protein</fullName>
    </recommendedName>
</protein>
<comment type="caution">
    <text evidence="2">The sequence shown here is derived from an EMBL/GenBank/DDBJ whole genome shotgun (WGS) entry which is preliminary data.</text>
</comment>
<name>A0AAN7W5I3_9PEZI</name>
<evidence type="ECO:0000313" key="3">
    <source>
        <dbReference type="Proteomes" id="UP001310594"/>
    </source>
</evidence>
<proteinExistence type="predicted"/>
<accession>A0AAN7W5I3</accession>
<dbReference type="CDD" id="cd09917">
    <property type="entry name" value="F-box_SF"/>
    <property type="match status" value="1"/>
</dbReference>